<dbReference type="FunFam" id="1.10.390.10:FF:000016">
    <property type="entry name" value="Glutamyl aminopeptidase"/>
    <property type="match status" value="1"/>
</dbReference>
<evidence type="ECO:0000256" key="4">
    <source>
        <dbReference type="ARBA" id="ARBA00022475"/>
    </source>
</evidence>
<evidence type="ECO:0000256" key="18">
    <source>
        <dbReference type="PIRSR" id="PIRSR634016-1"/>
    </source>
</evidence>
<dbReference type="InterPro" id="IPR042097">
    <property type="entry name" value="Aminopeptidase_N-like_N_sf"/>
</dbReference>
<evidence type="ECO:0000256" key="5">
    <source>
        <dbReference type="ARBA" id="ARBA00022622"/>
    </source>
</evidence>
<evidence type="ECO:0000256" key="10">
    <source>
        <dbReference type="ARBA" id="ARBA00022833"/>
    </source>
</evidence>
<dbReference type="GO" id="GO:0008270">
    <property type="term" value="F:zinc ion binding"/>
    <property type="evidence" value="ECO:0007669"/>
    <property type="project" value="UniProtKB-UniRule"/>
</dbReference>
<reference evidence="25" key="1">
    <citation type="submission" date="2022-01" db="EMBL/GenBank/DDBJ databases">
        <authorList>
            <person name="King R."/>
        </authorList>
    </citation>
    <scope>NUCLEOTIDE SEQUENCE</scope>
</reference>
<dbReference type="EMBL" id="OU896723">
    <property type="protein sequence ID" value="CAH1155226.1"/>
    <property type="molecule type" value="Genomic_DNA"/>
</dbReference>
<keyword evidence="17" id="KW-0449">Lipoprotein</keyword>
<keyword evidence="5" id="KW-0336">GPI-anchor</keyword>
<keyword evidence="10 19" id="KW-0862">Zinc</keyword>
<evidence type="ECO:0000256" key="13">
    <source>
        <dbReference type="ARBA" id="ARBA00023049"/>
    </source>
</evidence>
<keyword evidence="7 21" id="KW-0812">Transmembrane</keyword>
<comment type="similarity">
    <text evidence="3 21">Belongs to the peptidase M1 family.</text>
</comment>
<keyword evidence="26" id="KW-1185">Reference proteome</keyword>
<dbReference type="Gene3D" id="1.25.50.20">
    <property type="match status" value="1"/>
</dbReference>
<organism evidence="25 26">
    <name type="scientific">Phaedon cochleariae</name>
    <name type="common">Mustard beetle</name>
    <dbReference type="NCBI Taxonomy" id="80249"/>
    <lineage>
        <taxon>Eukaryota</taxon>
        <taxon>Metazoa</taxon>
        <taxon>Ecdysozoa</taxon>
        <taxon>Arthropoda</taxon>
        <taxon>Hexapoda</taxon>
        <taxon>Insecta</taxon>
        <taxon>Pterygota</taxon>
        <taxon>Neoptera</taxon>
        <taxon>Endopterygota</taxon>
        <taxon>Coleoptera</taxon>
        <taxon>Polyphaga</taxon>
        <taxon>Cucujiformia</taxon>
        <taxon>Chrysomeloidea</taxon>
        <taxon>Chrysomelidae</taxon>
        <taxon>Chrysomelinae</taxon>
        <taxon>Chrysomelini</taxon>
        <taxon>Phaedon</taxon>
    </lineage>
</organism>
<evidence type="ECO:0000256" key="2">
    <source>
        <dbReference type="ARBA" id="ARBA00004609"/>
    </source>
</evidence>
<evidence type="ECO:0000256" key="8">
    <source>
        <dbReference type="ARBA" id="ARBA00022723"/>
    </source>
</evidence>
<evidence type="ECO:0000313" key="26">
    <source>
        <dbReference type="Proteomes" id="UP001153737"/>
    </source>
</evidence>
<evidence type="ECO:0000256" key="14">
    <source>
        <dbReference type="ARBA" id="ARBA00023136"/>
    </source>
</evidence>
<evidence type="ECO:0000259" key="22">
    <source>
        <dbReference type="Pfam" id="PF01433"/>
    </source>
</evidence>
<dbReference type="AlphaFoldDB" id="A0A9P0DMX7"/>
<dbReference type="PANTHER" id="PTHR11533">
    <property type="entry name" value="PROTEASE M1 ZINC METALLOPROTEASE"/>
    <property type="match status" value="1"/>
</dbReference>
<dbReference type="GO" id="GO:0043171">
    <property type="term" value="P:peptide catabolic process"/>
    <property type="evidence" value="ECO:0007669"/>
    <property type="project" value="TreeGrafter"/>
</dbReference>
<dbReference type="Gene3D" id="2.60.40.1730">
    <property type="entry name" value="tricorn interacting facor f3 domain"/>
    <property type="match status" value="1"/>
</dbReference>
<comment type="cofactor">
    <cofactor evidence="19 21">
        <name>Zn(2+)</name>
        <dbReference type="ChEBI" id="CHEBI:29105"/>
    </cofactor>
    <text evidence="19 21">Binds 1 zinc ion per subunit.</text>
</comment>
<feature type="domain" description="Aminopeptidase N-like N-terminal" evidence="24">
    <location>
        <begin position="106"/>
        <end position="295"/>
    </location>
</feature>
<feature type="transmembrane region" description="Helical" evidence="21">
    <location>
        <begin position="41"/>
        <end position="64"/>
    </location>
</feature>
<evidence type="ECO:0000256" key="3">
    <source>
        <dbReference type="ARBA" id="ARBA00010136"/>
    </source>
</evidence>
<dbReference type="PANTHER" id="PTHR11533:SF294">
    <property type="entry name" value="THYROTROPIN-RELEASING HORMONE-DEGRADING ECTOENZYME"/>
    <property type="match status" value="1"/>
</dbReference>
<dbReference type="EC" id="3.4.11.-" evidence="21"/>
<dbReference type="Pfam" id="PF11838">
    <property type="entry name" value="ERAP1_C"/>
    <property type="match status" value="1"/>
</dbReference>
<dbReference type="SUPFAM" id="SSF63737">
    <property type="entry name" value="Leukotriene A4 hydrolase N-terminal domain"/>
    <property type="match status" value="1"/>
</dbReference>
<evidence type="ECO:0000256" key="11">
    <source>
        <dbReference type="ARBA" id="ARBA00022968"/>
    </source>
</evidence>
<keyword evidence="12 21" id="KW-1133">Transmembrane helix</keyword>
<dbReference type="InterPro" id="IPR045357">
    <property type="entry name" value="Aminopeptidase_N-like_N"/>
</dbReference>
<dbReference type="InterPro" id="IPR014782">
    <property type="entry name" value="Peptidase_M1_dom"/>
</dbReference>
<keyword evidence="8 19" id="KW-0479">Metal-binding</keyword>
<dbReference type="GO" id="GO:0070006">
    <property type="term" value="F:metalloaminopeptidase activity"/>
    <property type="evidence" value="ECO:0007669"/>
    <property type="project" value="TreeGrafter"/>
</dbReference>
<evidence type="ECO:0000256" key="17">
    <source>
        <dbReference type="ARBA" id="ARBA00023288"/>
    </source>
</evidence>
<feature type="domain" description="Peptidase M1 membrane alanine aminopeptidase" evidence="22">
    <location>
        <begin position="327"/>
        <end position="552"/>
    </location>
</feature>
<dbReference type="FunFam" id="2.60.40.1730:FF:000012">
    <property type="entry name" value="Aminopeptidase N"/>
    <property type="match status" value="1"/>
</dbReference>
<keyword evidence="13 21" id="KW-0482">Metalloprotease</keyword>
<dbReference type="GO" id="GO:0098552">
    <property type="term" value="C:side of membrane"/>
    <property type="evidence" value="ECO:0007669"/>
    <property type="project" value="UniProtKB-KW"/>
</dbReference>
<dbReference type="Pfam" id="PF17900">
    <property type="entry name" value="Peptidase_M1_N"/>
    <property type="match status" value="1"/>
</dbReference>
<keyword evidence="14 21" id="KW-0472">Membrane</keyword>
<dbReference type="GO" id="GO:0005615">
    <property type="term" value="C:extracellular space"/>
    <property type="evidence" value="ECO:0007669"/>
    <property type="project" value="TreeGrafter"/>
</dbReference>
<dbReference type="SUPFAM" id="SSF55486">
    <property type="entry name" value="Metalloproteases ('zincins'), catalytic domain"/>
    <property type="match status" value="1"/>
</dbReference>
<feature type="binding site" evidence="19">
    <location>
        <position position="399"/>
    </location>
    <ligand>
        <name>Zn(2+)</name>
        <dbReference type="ChEBI" id="CHEBI:29105"/>
        <note>catalytic</note>
    </ligand>
</feature>
<keyword evidence="21" id="KW-0031">Aminopeptidase</keyword>
<dbReference type="InterPro" id="IPR050344">
    <property type="entry name" value="Peptidase_M1_aminopeptidases"/>
</dbReference>
<evidence type="ECO:0000313" key="25">
    <source>
        <dbReference type="EMBL" id="CAH1155226.1"/>
    </source>
</evidence>
<dbReference type="GO" id="GO:0042277">
    <property type="term" value="F:peptide binding"/>
    <property type="evidence" value="ECO:0007669"/>
    <property type="project" value="TreeGrafter"/>
</dbReference>
<keyword evidence="6 21" id="KW-0645">Protease</keyword>
<proteinExistence type="inferred from homology"/>
<evidence type="ECO:0000259" key="23">
    <source>
        <dbReference type="Pfam" id="PF11838"/>
    </source>
</evidence>
<dbReference type="InterPro" id="IPR027268">
    <property type="entry name" value="Peptidase_M4/M1_CTD_sf"/>
</dbReference>
<comment type="subcellular location">
    <subcellularLocation>
        <location evidence="2">Cell membrane</location>
        <topology evidence="2">Lipid-anchor</topology>
        <topology evidence="2">GPI-anchor</topology>
    </subcellularLocation>
    <subcellularLocation>
        <location evidence="1">Membrane</location>
        <topology evidence="1">Single-pass type II membrane protein</topology>
    </subcellularLocation>
</comment>
<dbReference type="Proteomes" id="UP001153737">
    <property type="component" value="Chromosome 17"/>
</dbReference>
<evidence type="ECO:0000256" key="9">
    <source>
        <dbReference type="ARBA" id="ARBA00022801"/>
    </source>
</evidence>
<feature type="site" description="Transition state stabilizer" evidence="20">
    <location>
        <position position="485"/>
    </location>
</feature>
<keyword evidence="4" id="KW-1003">Cell membrane</keyword>
<gene>
    <name evidence="25" type="ORF">PHAECO_LOCUS5939</name>
</gene>
<dbReference type="InterPro" id="IPR034016">
    <property type="entry name" value="M1_APN-typ"/>
</dbReference>
<dbReference type="PRINTS" id="PR00756">
    <property type="entry name" value="ALADIPTASE"/>
</dbReference>
<reference evidence="25" key="2">
    <citation type="submission" date="2022-10" db="EMBL/GenBank/DDBJ databases">
        <authorList>
            <consortium name="ENA_rothamsted_submissions"/>
            <consortium name="culmorum"/>
            <person name="King R."/>
        </authorList>
    </citation>
    <scope>NUCLEOTIDE SEQUENCE</scope>
</reference>
<protein>
    <recommendedName>
        <fullName evidence="21">Aminopeptidase</fullName>
        <ecNumber evidence="21">3.4.11.-</ecNumber>
    </recommendedName>
</protein>
<dbReference type="FunFam" id="1.25.50.20:FF:000001">
    <property type="entry name" value="Aminopeptidase"/>
    <property type="match status" value="1"/>
</dbReference>
<evidence type="ECO:0000256" key="15">
    <source>
        <dbReference type="ARBA" id="ARBA00023157"/>
    </source>
</evidence>
<dbReference type="GO" id="GO:0006508">
    <property type="term" value="P:proteolysis"/>
    <property type="evidence" value="ECO:0007669"/>
    <property type="project" value="UniProtKB-KW"/>
</dbReference>
<evidence type="ECO:0000256" key="19">
    <source>
        <dbReference type="PIRSR" id="PIRSR634016-3"/>
    </source>
</evidence>
<evidence type="ECO:0000259" key="24">
    <source>
        <dbReference type="Pfam" id="PF17900"/>
    </source>
</evidence>
<name>A0A9P0DMX7_PHACE</name>
<dbReference type="Gene3D" id="2.60.40.1910">
    <property type="match status" value="1"/>
</dbReference>
<keyword evidence="11" id="KW-0735">Signal-anchor</keyword>
<evidence type="ECO:0000256" key="6">
    <source>
        <dbReference type="ARBA" id="ARBA00022670"/>
    </source>
</evidence>
<dbReference type="GO" id="GO:0005886">
    <property type="term" value="C:plasma membrane"/>
    <property type="evidence" value="ECO:0007669"/>
    <property type="project" value="UniProtKB-SubCell"/>
</dbReference>
<dbReference type="Pfam" id="PF01433">
    <property type="entry name" value="Peptidase_M1"/>
    <property type="match status" value="1"/>
</dbReference>
<evidence type="ECO:0000256" key="16">
    <source>
        <dbReference type="ARBA" id="ARBA00023180"/>
    </source>
</evidence>
<keyword evidence="16" id="KW-0325">Glycoprotein</keyword>
<dbReference type="OrthoDB" id="510539at2759"/>
<dbReference type="InterPro" id="IPR001930">
    <property type="entry name" value="Peptidase_M1"/>
</dbReference>
<dbReference type="GO" id="GO:0005737">
    <property type="term" value="C:cytoplasm"/>
    <property type="evidence" value="ECO:0007669"/>
    <property type="project" value="TreeGrafter"/>
</dbReference>
<feature type="domain" description="ERAP1-like C-terminal" evidence="23">
    <location>
        <begin position="630"/>
        <end position="947"/>
    </location>
</feature>
<evidence type="ECO:0000256" key="12">
    <source>
        <dbReference type="ARBA" id="ARBA00022989"/>
    </source>
</evidence>
<evidence type="ECO:0000256" key="7">
    <source>
        <dbReference type="ARBA" id="ARBA00022692"/>
    </source>
</evidence>
<dbReference type="CDD" id="cd09601">
    <property type="entry name" value="M1_APN-Q_like"/>
    <property type="match status" value="1"/>
</dbReference>
<keyword evidence="9 21" id="KW-0378">Hydrolase</keyword>
<sequence>MVGKVDYSSVPTTVDLENNTNQKKYTINQPNHKGLVISRPLCALMAVGALLMALLAGLVVFFLVPRYCDGQTAPEAITEPRTPKNLAINGVVDGEVDERLPRSLEPTLYSIRIRPDFQNSSTSGTITMALHVLEETDEIIFHVRSITISPQSVVVKSKEPNSSPIPVKGQDYLKGDRYRIKLESKMEKKKLYDLDLEFEGELNGHLQGFYKSRYHDQAGHERVIASTQFSPTDARRAFPCFDEPSFKANFAISLARPRDMTTLANMPLANSSKLGNNSDWFWDSYPPTPKISTYLVAFMVSDLKPGSSSDASIKVWSRQSLLSQTSYAAQLAPKILRYFESYFDIKFPLPKIDVVAVPEFGFSAMENWGLITFRESSLLFDPIESTNDDKRTIATVLSHEIARQWFGNLVTPKWWDDLWLKEGFATYMEYKGVDYAQPTWRIEDEFLPCETERAMAADALASSRPISFEVKNSRQIRQTFDDISYAKGASIIRMMNHFLGEETFKKGLINFLRKFNNSNADRNDLFASLTEEAHKSEILLKNETVKDIMTTWTERAGFPVVHCMADYEKNKLHIFQRRFYLTDKEEKSTWWIPLSFTAFSPNGTNFSNTKPQFWLRGEYEIEESVDLTEWYLLNIDKTGYFIVNYDEKNWLSLVDHVMDLPPSVRAQLIADSTELARANLLSYHVPLKLIAKMAVLDEGIMFVPTWVALEKLKFLSDILSATPAFGLFEEYHRAIFKTTYERVTFEDPVDDYITRRIRSTVLEWSCRSPDSRCAHESRTRFRQWMITGAKIAPNLREIVYCTAIREGGEIEWDFAYRKYLEVETPSEKNMLLDALGCTRLRWLLSRYLGKLTNDTSIRIQDADRVFESVARNKIGTNIAFDFLRKNWNELLSHYGDGFNIVAKMIKSLAAQMSTEFQLSELKRFRDNIKENISTTSSAFDNAIETVKANVEWMEKNYHQVEQWLQKYKDHFDYIQ</sequence>
<accession>A0A9P0DMX7</accession>
<feature type="binding site" evidence="19">
    <location>
        <position position="422"/>
    </location>
    <ligand>
        <name>Zn(2+)</name>
        <dbReference type="ChEBI" id="CHEBI:29105"/>
        <note>catalytic</note>
    </ligand>
</feature>
<evidence type="ECO:0000256" key="1">
    <source>
        <dbReference type="ARBA" id="ARBA00004606"/>
    </source>
</evidence>
<keyword evidence="15" id="KW-1015">Disulfide bond</keyword>
<feature type="active site" description="Proton acceptor" evidence="18">
    <location>
        <position position="400"/>
    </location>
</feature>
<evidence type="ECO:0000256" key="20">
    <source>
        <dbReference type="PIRSR" id="PIRSR634016-4"/>
    </source>
</evidence>
<dbReference type="Gene3D" id="1.10.390.10">
    <property type="entry name" value="Neutral Protease Domain 2"/>
    <property type="match status" value="1"/>
</dbReference>
<evidence type="ECO:0000256" key="21">
    <source>
        <dbReference type="RuleBase" id="RU364040"/>
    </source>
</evidence>
<dbReference type="InterPro" id="IPR024571">
    <property type="entry name" value="ERAP1-like_C_dom"/>
</dbReference>